<accession>A0A917JRN2</accession>
<gene>
    <name evidence="2" type="ORF">GCM10009545_38890</name>
    <name evidence="3" type="ORF">GCM10011581_17270</name>
</gene>
<dbReference type="EMBL" id="BMMT01000004">
    <property type="protein sequence ID" value="GGI80521.1"/>
    <property type="molecule type" value="Genomic_DNA"/>
</dbReference>
<dbReference type="GO" id="GO:0016829">
    <property type="term" value="F:lyase activity"/>
    <property type="evidence" value="ECO:0007669"/>
    <property type="project" value="InterPro"/>
</dbReference>
<dbReference type="InterPro" id="IPR005212">
    <property type="entry name" value="EvaA-like"/>
</dbReference>
<dbReference type="Proteomes" id="UP000597989">
    <property type="component" value="Unassembled WGS sequence"/>
</dbReference>
<dbReference type="Pfam" id="PF03559">
    <property type="entry name" value="Hexose_dehydrat"/>
    <property type="match status" value="2"/>
</dbReference>
<reference evidence="3" key="4">
    <citation type="submission" date="2020-09" db="EMBL/GenBank/DDBJ databases">
        <authorList>
            <person name="Sun Q."/>
            <person name="Zhou Y."/>
        </authorList>
    </citation>
    <scope>NUCLEOTIDE SEQUENCE</scope>
    <source>
        <strain evidence="3">CGMCC 4.7206</strain>
    </source>
</reference>
<dbReference type="AlphaFoldDB" id="A0A917JRN2"/>
<reference evidence="2" key="1">
    <citation type="journal article" date="2014" name="Int. J. Syst. Evol. Microbiol.">
        <title>Complete genome of a new Firmicutes species belonging to the dominant human colonic microbiota ('Ruminococcus bicirculans') reveals two chromosomes and a selective capacity to utilize plant glucans.</title>
        <authorList>
            <consortium name="NISC Comparative Sequencing Program"/>
            <person name="Wegmann U."/>
            <person name="Louis P."/>
            <person name="Goesmann A."/>
            <person name="Henrissat B."/>
            <person name="Duncan S.H."/>
            <person name="Flint H.J."/>
        </authorList>
    </citation>
    <scope>NUCLEOTIDE SEQUENCE</scope>
    <source>
        <strain evidence="2">JCM 10664</strain>
    </source>
</reference>
<comment type="caution">
    <text evidence="3">The sequence shown here is derived from an EMBL/GenBank/DDBJ whole genome shotgun (WGS) entry which is preliminary data.</text>
</comment>
<keyword evidence="5" id="KW-1185">Reference proteome</keyword>
<evidence type="ECO:0000259" key="1">
    <source>
        <dbReference type="Pfam" id="PF03559"/>
    </source>
</evidence>
<evidence type="ECO:0000313" key="5">
    <source>
        <dbReference type="Proteomes" id="UP001500220"/>
    </source>
</evidence>
<reference evidence="2" key="5">
    <citation type="submission" date="2023-12" db="EMBL/GenBank/DDBJ databases">
        <authorList>
            <person name="Sun Q."/>
            <person name="Inoue M."/>
        </authorList>
    </citation>
    <scope>NUCLEOTIDE SEQUENCE</scope>
    <source>
        <strain evidence="2">JCM 10664</strain>
    </source>
</reference>
<reference evidence="5" key="3">
    <citation type="journal article" date="2019" name="Int. J. Syst. Evol. Microbiol.">
        <title>The Global Catalogue of Microorganisms (GCM) 10K type strain sequencing project: providing services to taxonomists for standard genome sequencing and annotation.</title>
        <authorList>
            <consortium name="The Broad Institute Genomics Platform"/>
            <consortium name="The Broad Institute Genome Sequencing Center for Infectious Disease"/>
            <person name="Wu L."/>
            <person name="Ma J."/>
        </authorList>
    </citation>
    <scope>NUCLEOTIDE SEQUENCE [LARGE SCALE GENOMIC DNA]</scope>
    <source>
        <strain evidence="5">JCM 10664</strain>
    </source>
</reference>
<name>A0A917JRN2_9PSEU</name>
<sequence>MSVSGTADSGTRLRTADDDIARRFSESAAVRDSPVMPTADFHDWFAACRRRNDYRVTRVPFAQLDGWSFEPDTQNLVHRSGRFYSVQGIEVNTDRREVHTWTQPIIVQPEIGILGILVREFDGVLHCLMQAKMEPGNVNTLQLSPTIQATYSNYTRVHGGNSIPYLKHFLSPRRGRVLVDALQSEQGSWFLRKRNRNMVIETTEDIPLHEDFCWLSIGQLHELMRIDNLVNMDARTVLSCIPFATPTDRLSTPDSDSFGAALANSLSSSSRALHDRPGLLSWFTEFKARHVLTQRLIPLGKLRNWIRTAEGIHHEQGKYFTVLGVDVEATNREVSHWAQPLLAPRSQGILAFITKNIDGVLHVLVQARTGAGTYDVVEMAPTVHCAPDNLGEGSGDPRPHFLDYVLTARPDQIRYDVIHSEEGGRFYHAQNRYLVIEADDDFPIDVPDDFIWVTARQIIDLNQHGNYFNVEARSLLAALHTHALW</sequence>
<reference evidence="3 4" key="2">
    <citation type="journal article" date="2014" name="Int. J. Syst. Evol. Microbiol.">
        <title>Complete genome sequence of Corynebacterium casei LMG S-19264T (=DSM 44701T), isolated from a smear-ripened cheese.</title>
        <authorList>
            <consortium name="US DOE Joint Genome Institute (JGI-PGF)"/>
            <person name="Walter F."/>
            <person name="Albersmeier A."/>
            <person name="Kalinowski J."/>
            <person name="Ruckert C."/>
        </authorList>
    </citation>
    <scope>NUCLEOTIDE SEQUENCE [LARGE SCALE GENOMIC DNA]</scope>
    <source>
        <strain evidence="3 4">CGMCC 4.7206</strain>
    </source>
</reference>
<protein>
    <submittedName>
        <fullName evidence="2 3">NDP-hexose 2,3-dehydratase</fullName>
    </submittedName>
</protein>
<organism evidence="3 4">
    <name type="scientific">Saccharopolyspora thermophila</name>
    <dbReference type="NCBI Taxonomy" id="89367"/>
    <lineage>
        <taxon>Bacteria</taxon>
        <taxon>Bacillati</taxon>
        <taxon>Actinomycetota</taxon>
        <taxon>Actinomycetes</taxon>
        <taxon>Pseudonocardiales</taxon>
        <taxon>Pseudonocardiaceae</taxon>
        <taxon>Saccharopolyspora</taxon>
    </lineage>
</organism>
<feature type="domain" description="dTDP-4-dehydro-6-deoxy-alpha-D-glucopyranose 2,3-dehydratase" evidence="1">
    <location>
        <begin position="279"/>
        <end position="479"/>
    </location>
</feature>
<dbReference type="Proteomes" id="UP001500220">
    <property type="component" value="Unassembled WGS sequence"/>
</dbReference>
<feature type="domain" description="dTDP-4-dehydro-6-deoxy-alpha-D-glucopyranose 2,3-dehydratase" evidence="1">
    <location>
        <begin position="38"/>
        <end position="241"/>
    </location>
</feature>
<evidence type="ECO:0000313" key="2">
    <source>
        <dbReference type="EMBL" id="GAA0532618.1"/>
    </source>
</evidence>
<dbReference type="Gene3D" id="3.90.79.40">
    <property type="entry name" value="EvaA sugar 2,3-dehydratase subunit"/>
    <property type="match status" value="2"/>
</dbReference>
<proteinExistence type="predicted"/>
<evidence type="ECO:0000313" key="4">
    <source>
        <dbReference type="Proteomes" id="UP000597989"/>
    </source>
</evidence>
<evidence type="ECO:0000313" key="3">
    <source>
        <dbReference type="EMBL" id="GGI80521.1"/>
    </source>
</evidence>
<dbReference type="EMBL" id="BAAAHC010000015">
    <property type="protein sequence ID" value="GAA0532618.1"/>
    <property type="molecule type" value="Genomic_DNA"/>
</dbReference>
<dbReference type="InterPro" id="IPR038153">
    <property type="entry name" value="EvaA-like_sf"/>
</dbReference>